<keyword evidence="2 3" id="KW-0808">Transferase</keyword>
<name>A0A1I1ER91_9GAMM</name>
<keyword evidence="1 3" id="KW-0489">Methyltransferase</keyword>
<dbReference type="Proteomes" id="UP000199058">
    <property type="component" value="Unassembled WGS sequence"/>
</dbReference>
<feature type="active site" description="Proton acceptor" evidence="3">
    <location>
        <position position="164"/>
    </location>
</feature>
<dbReference type="GO" id="GO:0003723">
    <property type="term" value="F:RNA binding"/>
    <property type="evidence" value="ECO:0007669"/>
    <property type="project" value="UniProtKB-UniRule"/>
</dbReference>
<proteinExistence type="inferred from homology"/>
<comment type="function">
    <text evidence="3">Specifically methylates the adenine in position 2030 of 23S rRNA.</text>
</comment>
<dbReference type="Gene3D" id="3.40.50.150">
    <property type="entry name" value="Vaccinia Virus protein VP39"/>
    <property type="match status" value="1"/>
</dbReference>
<dbReference type="OrthoDB" id="9791274at2"/>
<comment type="similarity">
    <text evidence="3">Belongs to the RlmJ family.</text>
</comment>
<evidence type="ECO:0000313" key="5">
    <source>
        <dbReference type="Proteomes" id="UP000199058"/>
    </source>
</evidence>
<dbReference type="InterPro" id="IPR007473">
    <property type="entry name" value="RlmJ"/>
</dbReference>
<dbReference type="GO" id="GO:0005829">
    <property type="term" value="C:cytosol"/>
    <property type="evidence" value="ECO:0007669"/>
    <property type="project" value="TreeGrafter"/>
</dbReference>
<keyword evidence="3" id="KW-0698">rRNA processing</keyword>
<dbReference type="PROSITE" id="PS00092">
    <property type="entry name" value="N6_MTASE"/>
    <property type="match status" value="1"/>
</dbReference>
<dbReference type="InterPro" id="IPR029063">
    <property type="entry name" value="SAM-dependent_MTases_sf"/>
</dbReference>
<evidence type="ECO:0000256" key="3">
    <source>
        <dbReference type="HAMAP-Rule" id="MF_00934"/>
    </source>
</evidence>
<keyword evidence="3" id="KW-0949">S-adenosyl-L-methionine</keyword>
<organism evidence="4 5">
    <name type="scientific">Marinospirillum celere</name>
    <dbReference type="NCBI Taxonomy" id="1122252"/>
    <lineage>
        <taxon>Bacteria</taxon>
        <taxon>Pseudomonadati</taxon>
        <taxon>Pseudomonadota</taxon>
        <taxon>Gammaproteobacteria</taxon>
        <taxon>Oceanospirillales</taxon>
        <taxon>Oceanospirillaceae</taxon>
        <taxon>Marinospirillum</taxon>
    </lineage>
</organism>
<evidence type="ECO:0000256" key="2">
    <source>
        <dbReference type="ARBA" id="ARBA00022679"/>
    </source>
</evidence>
<feature type="binding site" evidence="3">
    <location>
        <position position="118"/>
    </location>
    <ligand>
        <name>S-adenosyl-L-methionine</name>
        <dbReference type="ChEBI" id="CHEBI:59789"/>
    </ligand>
</feature>
<evidence type="ECO:0000313" key="4">
    <source>
        <dbReference type="EMBL" id="SFB89634.1"/>
    </source>
</evidence>
<comment type="subunit">
    <text evidence="3">Monomer.</text>
</comment>
<dbReference type="Pfam" id="PF04378">
    <property type="entry name" value="RsmJ"/>
    <property type="match status" value="1"/>
</dbReference>
<dbReference type="InterPro" id="IPR002052">
    <property type="entry name" value="DNA_methylase_N6_adenine_CS"/>
</dbReference>
<accession>A0A1I1ER91</accession>
<dbReference type="RefSeq" id="WP_091959442.1">
    <property type="nucleotide sequence ID" value="NZ_FOLH01000001.1"/>
</dbReference>
<dbReference type="GO" id="GO:0036307">
    <property type="term" value="F:23S rRNA (adenine(2030)-N(6))-methyltransferase activity"/>
    <property type="evidence" value="ECO:0007669"/>
    <property type="project" value="UniProtKB-UniRule"/>
</dbReference>
<keyword evidence="3" id="KW-0694">RNA-binding</keyword>
<feature type="binding site" evidence="3">
    <location>
        <position position="164"/>
    </location>
    <ligand>
        <name>S-adenosyl-L-methionine</name>
        <dbReference type="ChEBI" id="CHEBI:59789"/>
    </ligand>
</feature>
<dbReference type="EMBL" id="FOLH01000001">
    <property type="protein sequence ID" value="SFB89634.1"/>
    <property type="molecule type" value="Genomic_DNA"/>
</dbReference>
<evidence type="ECO:0000256" key="1">
    <source>
        <dbReference type="ARBA" id="ARBA00022603"/>
    </source>
</evidence>
<sequence length="277" mass="31890">MLSYRHSYHAGNFADLLKHLTLIYLLEYLNKKDKPYCYLDTHAGAGFYDLKSTHASKTAEAEEGIWRLNDQQLKHPLLVQYRELISQLNTTPTTRYYPGSPKIASLLLRSTDRLLLNELHSKDHESLKAVMQNDRRCKLFQEDAFTLLKASVPLKERRGLILMDPSYEKKEDYAQVIKALEAAHKRFATGIYAIWYPVISRQDTERWINQLAQKLPNILRIEHCPLPDTSGFGMSGSGMLVINPPYTLQDDFKPLLSELEELLRQGTPGKTKIQQLT</sequence>
<gene>
    <name evidence="3" type="primary">rlmJ</name>
    <name evidence="4" type="ORF">SAMN05660443_0793</name>
</gene>
<feature type="binding site" evidence="3">
    <location>
        <position position="19"/>
    </location>
    <ligand>
        <name>S-adenosyl-L-methionine</name>
        <dbReference type="ChEBI" id="CHEBI:59789"/>
    </ligand>
</feature>
<feature type="binding site" evidence="3">
    <location>
        <position position="100"/>
    </location>
    <ligand>
        <name>S-adenosyl-L-methionine</name>
        <dbReference type="ChEBI" id="CHEBI:59789"/>
    </ligand>
</feature>
<dbReference type="SUPFAM" id="SSF53335">
    <property type="entry name" value="S-adenosyl-L-methionine-dependent methyltransferases"/>
    <property type="match status" value="1"/>
</dbReference>
<dbReference type="EC" id="2.1.1.266" evidence="3"/>
<feature type="binding site" evidence="3">
    <location>
        <begin position="143"/>
        <end position="144"/>
    </location>
    <ligand>
        <name>S-adenosyl-L-methionine</name>
        <dbReference type="ChEBI" id="CHEBI:59789"/>
    </ligand>
</feature>
<protein>
    <recommendedName>
        <fullName evidence="3">Ribosomal RNA large subunit methyltransferase J</fullName>
        <ecNumber evidence="3">2.1.1.266</ecNumber>
    </recommendedName>
    <alternativeName>
        <fullName evidence="3">23S rRNA (adenine(2030)-N6)-methyltransferase</fullName>
    </alternativeName>
    <alternativeName>
        <fullName evidence="3">23S rRNA m6A2030 methyltransferase</fullName>
    </alternativeName>
</protein>
<dbReference type="AlphaFoldDB" id="A0A1I1ER91"/>
<feature type="binding site" evidence="3">
    <location>
        <position position="42"/>
    </location>
    <ligand>
        <name>S-adenosyl-L-methionine</name>
        <dbReference type="ChEBI" id="CHEBI:59789"/>
    </ligand>
</feature>
<feature type="site" description="Interaction with substrate rRNA" evidence="3">
    <location>
        <position position="4"/>
    </location>
</feature>
<dbReference type="PANTHER" id="PTHR37426">
    <property type="entry name" value="RIBOSOMAL RNA LARGE SUBUNIT METHYLTRANSFERASE J"/>
    <property type="match status" value="1"/>
</dbReference>
<reference evidence="4 5" key="1">
    <citation type="submission" date="2016-10" db="EMBL/GenBank/DDBJ databases">
        <authorList>
            <person name="de Groot N.N."/>
        </authorList>
    </citation>
    <scope>NUCLEOTIDE SEQUENCE [LARGE SCALE GENOMIC DNA]</scope>
    <source>
        <strain evidence="4 5">DSM 18438</strain>
    </source>
</reference>
<keyword evidence="5" id="KW-1185">Reference proteome</keyword>
<comment type="catalytic activity">
    <reaction evidence="3">
        <text>adenosine(2030) in 23S rRNA + S-adenosyl-L-methionine = N(6)-methyladenosine(2030) in 23S rRNA + S-adenosyl-L-homocysteine + H(+)</text>
        <dbReference type="Rhea" id="RHEA:43736"/>
        <dbReference type="Rhea" id="RHEA-COMP:10668"/>
        <dbReference type="Rhea" id="RHEA-COMP:10669"/>
        <dbReference type="ChEBI" id="CHEBI:15378"/>
        <dbReference type="ChEBI" id="CHEBI:57856"/>
        <dbReference type="ChEBI" id="CHEBI:59789"/>
        <dbReference type="ChEBI" id="CHEBI:74411"/>
        <dbReference type="ChEBI" id="CHEBI:74449"/>
        <dbReference type="EC" id="2.1.1.266"/>
    </reaction>
</comment>
<dbReference type="PANTHER" id="PTHR37426:SF1">
    <property type="entry name" value="RIBOSOMAL RNA LARGE SUBUNIT METHYLTRANSFERASE J"/>
    <property type="match status" value="1"/>
</dbReference>
<dbReference type="GO" id="GO:0070475">
    <property type="term" value="P:rRNA base methylation"/>
    <property type="evidence" value="ECO:0007669"/>
    <property type="project" value="UniProtKB-UniRule"/>
</dbReference>
<dbReference type="HAMAP" id="MF_00934">
    <property type="entry name" value="23SrRNA_methyltr_J"/>
    <property type="match status" value="1"/>
</dbReference>